<dbReference type="SUPFAM" id="SSF51230">
    <property type="entry name" value="Single hybrid motif"/>
    <property type="match status" value="2"/>
</dbReference>
<dbReference type="CDD" id="cd07937">
    <property type="entry name" value="DRE_TIM_PC_TC_5S"/>
    <property type="match status" value="1"/>
</dbReference>
<sequence>MAKKLVRFMNTAFRDGFQSVYGARVFTDDFIPAVEAAAAAGCNYFEAGGGARFQALYFYSNECAFDMMDRFRAAAGPDADLQTLARGINVVALDSQPKDVIKLHAEMFKKHGISTIRNFDALNDVNNLIYSGQCIAEAGLNHQVVISMMALPPGCTGAHDADFYVDMLKQIMDADIPYHSICFKDASGTSFPATVYETIKRAKEILPADIPVQFHTHDTAGIGVIGYKAALDAGVDVIDLSMAPCSGGTCQPDIMTMWHALRGTEYELDVDIDKIREAEEVFKECMKDYFLPPEAKAVEPIIPWSPMPGGALTANSQMMRDNNIMDRFPEVIEAMDEVVRRGGFGTSVTPVSQFYFQQAFNNVMMGKWNKIAEGYGKMVLGYFGKTPVAPDAEIVKIASEQLGLEPTTRSPLEINEEDPTKGLAPAKKKLEENGLPTTDENIFITASCGDKGINYLLGKATIGVRKNAPEAKPETKEAPEGYTVSVGGNTYAVKLDGNTAVVNGKTYNINVAEGLAAAPAAAVATAPGATEAVKAQMPGAVVRIVAGKGTQVKAGDTLLVQEAMKMEVEVKAPVDGTVADILVATGDQVNADQVLVQIQTAGAPVAAPAAAPAPAPAAAAPALAATGGEEVKAQMPGAVVKVLVASGSAVKAGDTLLVQEAMKMEVEVKSPVDGTVASVSVAAGDQVASGQSLVTIA</sequence>
<feature type="domain" description="Pyruvate carboxyltransferase" evidence="2">
    <location>
        <begin position="6"/>
        <end position="276"/>
    </location>
</feature>
<dbReference type="EMBL" id="AP024488">
    <property type="protein sequence ID" value="BCS98005.1"/>
    <property type="molecule type" value="Genomic_DNA"/>
</dbReference>
<organism evidence="3 4">
    <name type="scientific">Desulfoluna limicola</name>
    <dbReference type="NCBI Taxonomy" id="2810562"/>
    <lineage>
        <taxon>Bacteria</taxon>
        <taxon>Pseudomonadati</taxon>
        <taxon>Thermodesulfobacteriota</taxon>
        <taxon>Desulfobacteria</taxon>
        <taxon>Desulfobacterales</taxon>
        <taxon>Desulfolunaceae</taxon>
        <taxon>Desulfoluna</taxon>
    </lineage>
</organism>
<dbReference type="Pfam" id="PF02436">
    <property type="entry name" value="PYC_OADA"/>
    <property type="match status" value="1"/>
</dbReference>
<gene>
    <name evidence="3" type="primary">pycB</name>
    <name evidence="3" type="ORF">DSLASN_36370</name>
</gene>
<dbReference type="PANTHER" id="PTHR43778:SF2">
    <property type="entry name" value="PYRUVATE CARBOXYLASE, MITOCHONDRIAL"/>
    <property type="match status" value="1"/>
</dbReference>
<dbReference type="Proteomes" id="UP001320148">
    <property type="component" value="Chromosome"/>
</dbReference>
<dbReference type="PANTHER" id="PTHR43778">
    <property type="entry name" value="PYRUVATE CARBOXYLASE"/>
    <property type="match status" value="1"/>
</dbReference>
<dbReference type="Gene3D" id="3.20.20.70">
    <property type="entry name" value="Aldolase class I"/>
    <property type="match status" value="1"/>
</dbReference>
<dbReference type="Pfam" id="PF00682">
    <property type="entry name" value="HMGL-like"/>
    <property type="match status" value="1"/>
</dbReference>
<dbReference type="InterPro" id="IPR011053">
    <property type="entry name" value="Single_hybrid_motif"/>
</dbReference>
<dbReference type="InterPro" id="IPR000089">
    <property type="entry name" value="Biotin_lipoyl"/>
</dbReference>
<accession>A0ABM7PKB9</accession>
<evidence type="ECO:0000259" key="2">
    <source>
        <dbReference type="PROSITE" id="PS50991"/>
    </source>
</evidence>
<dbReference type="CDD" id="cd06850">
    <property type="entry name" value="biotinyl_domain"/>
    <property type="match status" value="2"/>
</dbReference>
<dbReference type="Pfam" id="PF00364">
    <property type="entry name" value="Biotin_lipoyl"/>
    <property type="match status" value="2"/>
</dbReference>
<dbReference type="RefSeq" id="WP_236889413.1">
    <property type="nucleotide sequence ID" value="NZ_AP024488.1"/>
</dbReference>
<dbReference type="SUPFAM" id="SSF89000">
    <property type="entry name" value="post-HMGL domain-like"/>
    <property type="match status" value="1"/>
</dbReference>
<dbReference type="PROSITE" id="PS50991">
    <property type="entry name" value="PYR_CT"/>
    <property type="match status" value="1"/>
</dbReference>
<dbReference type="InterPro" id="IPR055268">
    <property type="entry name" value="PCB-like"/>
</dbReference>
<evidence type="ECO:0000313" key="4">
    <source>
        <dbReference type="Proteomes" id="UP001320148"/>
    </source>
</evidence>
<dbReference type="SUPFAM" id="SSF51569">
    <property type="entry name" value="Aldolase"/>
    <property type="match status" value="1"/>
</dbReference>
<feature type="domain" description="Lipoyl-binding" evidence="1">
    <location>
        <begin position="521"/>
        <end position="599"/>
    </location>
</feature>
<dbReference type="InterPro" id="IPR013785">
    <property type="entry name" value="Aldolase_TIM"/>
</dbReference>
<keyword evidence="4" id="KW-1185">Reference proteome</keyword>
<evidence type="ECO:0000313" key="3">
    <source>
        <dbReference type="EMBL" id="BCS98005.1"/>
    </source>
</evidence>
<protein>
    <submittedName>
        <fullName evidence="3">Biotin attachment protein</fullName>
    </submittedName>
</protein>
<dbReference type="InterPro" id="IPR000891">
    <property type="entry name" value="PYR_CT"/>
</dbReference>
<reference evidence="3 4" key="1">
    <citation type="submission" date="2021-02" db="EMBL/GenBank/DDBJ databases">
        <title>Complete genome of Desulfoluna sp. strain ASN36.</title>
        <authorList>
            <person name="Takahashi A."/>
            <person name="Kojima H."/>
            <person name="Fukui M."/>
        </authorList>
    </citation>
    <scope>NUCLEOTIDE SEQUENCE [LARGE SCALE GENOMIC DNA]</scope>
    <source>
        <strain evidence="3 4">ASN36</strain>
    </source>
</reference>
<feature type="domain" description="Lipoyl-binding" evidence="1">
    <location>
        <begin position="620"/>
        <end position="697"/>
    </location>
</feature>
<evidence type="ECO:0000259" key="1">
    <source>
        <dbReference type="PROSITE" id="PS50968"/>
    </source>
</evidence>
<dbReference type="InterPro" id="IPR003379">
    <property type="entry name" value="Carboxylase_cons_dom"/>
</dbReference>
<name>A0ABM7PKB9_9BACT</name>
<proteinExistence type="predicted"/>
<dbReference type="Gene3D" id="2.40.50.100">
    <property type="match status" value="2"/>
</dbReference>
<dbReference type="PROSITE" id="PS50968">
    <property type="entry name" value="BIOTINYL_LIPOYL"/>
    <property type="match status" value="2"/>
</dbReference>